<feature type="transmembrane region" description="Helical" evidence="6">
    <location>
        <begin position="376"/>
        <end position="395"/>
    </location>
</feature>
<organism evidence="8 9">
    <name type="scientific">Marisediminicola antarctica</name>
    <dbReference type="NCBI Taxonomy" id="674079"/>
    <lineage>
        <taxon>Bacteria</taxon>
        <taxon>Bacillati</taxon>
        <taxon>Actinomycetota</taxon>
        <taxon>Actinomycetes</taxon>
        <taxon>Micrococcales</taxon>
        <taxon>Microbacteriaceae</taxon>
        <taxon>Marisediminicola</taxon>
    </lineage>
</organism>
<keyword evidence="9" id="KW-1185">Reference proteome</keyword>
<dbReference type="RefSeq" id="WP_161885480.1">
    <property type="nucleotide sequence ID" value="NZ_CP017146.1"/>
</dbReference>
<protein>
    <submittedName>
        <fullName evidence="8">Sugar transporter</fullName>
    </submittedName>
</protein>
<dbReference type="PANTHER" id="PTHR43124">
    <property type="entry name" value="PURINE EFFLUX PUMP PBUE"/>
    <property type="match status" value="1"/>
</dbReference>
<feature type="transmembrane region" description="Helical" evidence="6">
    <location>
        <begin position="146"/>
        <end position="168"/>
    </location>
</feature>
<proteinExistence type="predicted"/>
<dbReference type="Gene3D" id="1.20.1250.20">
    <property type="entry name" value="MFS general substrate transporter like domains"/>
    <property type="match status" value="1"/>
</dbReference>
<feature type="transmembrane region" description="Helical" evidence="6">
    <location>
        <begin position="174"/>
        <end position="199"/>
    </location>
</feature>
<comment type="subcellular location">
    <subcellularLocation>
        <location evidence="1">Cell membrane</location>
        <topology evidence="1">Multi-pass membrane protein</topology>
    </subcellularLocation>
</comment>
<dbReference type="KEGG" id="mant:BHD05_05125"/>
<name>A0A7L5AIA2_9MICO</name>
<dbReference type="AlphaFoldDB" id="A0A7L5AIA2"/>
<evidence type="ECO:0000256" key="2">
    <source>
        <dbReference type="ARBA" id="ARBA00022475"/>
    </source>
</evidence>
<evidence type="ECO:0000313" key="8">
    <source>
        <dbReference type="EMBL" id="QHO69124.1"/>
    </source>
</evidence>
<evidence type="ECO:0000256" key="3">
    <source>
        <dbReference type="ARBA" id="ARBA00022692"/>
    </source>
</evidence>
<dbReference type="PANTHER" id="PTHR43124:SF3">
    <property type="entry name" value="CHLORAMPHENICOL EFFLUX PUMP RV0191"/>
    <property type="match status" value="1"/>
</dbReference>
<feature type="transmembrane region" description="Helical" evidence="6">
    <location>
        <begin position="220"/>
        <end position="241"/>
    </location>
</feature>
<feature type="transmembrane region" description="Helical" evidence="6">
    <location>
        <begin position="287"/>
        <end position="306"/>
    </location>
</feature>
<evidence type="ECO:0000256" key="1">
    <source>
        <dbReference type="ARBA" id="ARBA00004651"/>
    </source>
</evidence>
<feature type="domain" description="Major facilitator superfamily (MFS) profile" evidence="7">
    <location>
        <begin position="21"/>
        <end position="400"/>
    </location>
</feature>
<feature type="transmembrane region" description="Helical" evidence="6">
    <location>
        <begin position="113"/>
        <end position="134"/>
    </location>
</feature>
<keyword evidence="2" id="KW-1003">Cell membrane</keyword>
<feature type="transmembrane region" description="Helical" evidence="6">
    <location>
        <begin position="58"/>
        <end position="76"/>
    </location>
</feature>
<dbReference type="EMBL" id="CP017146">
    <property type="protein sequence ID" value="QHO69124.1"/>
    <property type="molecule type" value="Genomic_DNA"/>
</dbReference>
<evidence type="ECO:0000313" key="9">
    <source>
        <dbReference type="Proteomes" id="UP000464507"/>
    </source>
</evidence>
<reference evidence="8 9" key="1">
    <citation type="submission" date="2016-09" db="EMBL/GenBank/DDBJ databases">
        <title>Complete genome sequence of microbes from the polar regions.</title>
        <authorList>
            <person name="Liao L."/>
            <person name="Chen B."/>
        </authorList>
    </citation>
    <scope>NUCLEOTIDE SEQUENCE [LARGE SCALE GENOMIC DNA]</scope>
    <source>
        <strain evidence="8 9">ZS314</strain>
    </source>
</reference>
<keyword evidence="8" id="KW-0762">Sugar transport</keyword>
<evidence type="ECO:0000256" key="4">
    <source>
        <dbReference type="ARBA" id="ARBA00022989"/>
    </source>
</evidence>
<keyword evidence="5 6" id="KW-0472">Membrane</keyword>
<keyword evidence="8" id="KW-0813">Transport</keyword>
<dbReference type="GO" id="GO:0005886">
    <property type="term" value="C:plasma membrane"/>
    <property type="evidence" value="ECO:0007669"/>
    <property type="project" value="UniProtKB-SubCell"/>
</dbReference>
<dbReference type="SUPFAM" id="SSF103473">
    <property type="entry name" value="MFS general substrate transporter"/>
    <property type="match status" value="1"/>
</dbReference>
<feature type="transmembrane region" description="Helical" evidence="6">
    <location>
        <begin position="351"/>
        <end position="370"/>
    </location>
</feature>
<dbReference type="InterPro" id="IPR050189">
    <property type="entry name" value="MFS_Efflux_Transporters"/>
</dbReference>
<dbReference type="OrthoDB" id="2810795at2"/>
<dbReference type="InterPro" id="IPR011701">
    <property type="entry name" value="MFS"/>
</dbReference>
<dbReference type="CDD" id="cd17324">
    <property type="entry name" value="MFS_NepI_like"/>
    <property type="match status" value="1"/>
</dbReference>
<sequence length="411" mass="42792">MTAPDTRPTGLTDADKPFPWIGLFILAGAIFVCVTSEFLPTGLLPDLAKGLGVSESRIGLLVTFYAGTVVLSAPLLTAMTRRVPRKTLIVIVLCLFAITNLVVAIAPNYTVVVIARVVGGLAHGLFWSVVGAYAGYLVPKKQLGRAVAITSSGATAAFVLGVPLGTALGQALGWQLAFTAMAGLVAILTILVVIFLPPVRHVEELHTGEIRLPGRKDPSVFGVVVICAITATLMTGHYLFYTFIVPYYTAVAGFSTESVSALLFVYGGAGAIGLVLVGLVASRFPRASLAVSFAVASLAVLVIGLFPETTWLVIAAIVVWGIAFGGGPALLQTRMLQTASARVRDLASAWFTVSFNVGIGGGALIGGLIYDGFGLGVLPIIEAAVIAAAVVLIIVSDRVLHRRRVDAALRA</sequence>
<evidence type="ECO:0000256" key="6">
    <source>
        <dbReference type="SAM" id="Phobius"/>
    </source>
</evidence>
<evidence type="ECO:0000256" key="5">
    <source>
        <dbReference type="ARBA" id="ARBA00023136"/>
    </source>
</evidence>
<dbReference type="GO" id="GO:0022857">
    <property type="term" value="F:transmembrane transporter activity"/>
    <property type="evidence" value="ECO:0007669"/>
    <property type="project" value="InterPro"/>
</dbReference>
<feature type="transmembrane region" description="Helical" evidence="6">
    <location>
        <begin position="20"/>
        <end position="38"/>
    </location>
</feature>
<keyword evidence="3 6" id="KW-0812">Transmembrane</keyword>
<dbReference type="InterPro" id="IPR036259">
    <property type="entry name" value="MFS_trans_sf"/>
</dbReference>
<feature type="transmembrane region" description="Helical" evidence="6">
    <location>
        <begin position="88"/>
        <end position="107"/>
    </location>
</feature>
<keyword evidence="4 6" id="KW-1133">Transmembrane helix</keyword>
<evidence type="ECO:0000259" key="7">
    <source>
        <dbReference type="PROSITE" id="PS50850"/>
    </source>
</evidence>
<dbReference type="Proteomes" id="UP000464507">
    <property type="component" value="Chromosome"/>
</dbReference>
<dbReference type="InterPro" id="IPR020846">
    <property type="entry name" value="MFS_dom"/>
</dbReference>
<gene>
    <name evidence="8" type="ORF">BHD05_05125</name>
</gene>
<feature type="transmembrane region" description="Helical" evidence="6">
    <location>
        <begin position="261"/>
        <end position="280"/>
    </location>
</feature>
<feature type="transmembrane region" description="Helical" evidence="6">
    <location>
        <begin position="312"/>
        <end position="331"/>
    </location>
</feature>
<accession>A0A7L5AIA2</accession>
<dbReference type="PROSITE" id="PS50850">
    <property type="entry name" value="MFS"/>
    <property type="match status" value="1"/>
</dbReference>
<dbReference type="Pfam" id="PF07690">
    <property type="entry name" value="MFS_1"/>
    <property type="match status" value="1"/>
</dbReference>